<evidence type="ECO:0000259" key="2">
    <source>
        <dbReference type="Pfam" id="PF05598"/>
    </source>
</evidence>
<dbReference type="InterPro" id="IPR047629">
    <property type="entry name" value="IS1182_transpos"/>
</dbReference>
<proteinExistence type="predicted"/>
<sequence>MRHIEGASRDQSLLLPPSIDEYVSEDHPVRVIDAFVDSLDVAELGFSKALPRQTGRRPYHPGDLLKLFIYAYLNQTRSTRRLEKECHRNLEVIWLMKQLKPDFKTIADFRKDNGHAIKRVCRQFVVFCKEAGLVSGDLVAVDGSKFKAAASKDQALTRRQLREQVEQLDRRITTYLEHLSEVESSDEPEFEHEQVTKALDYLRHHQHELREQLNELEAEGRSQHCRTEPQARLMRSGREGTVVGYNAQNAVDEQHQLIIHHELTQHGADNQLLAPMSHASQQVLGQSLKTIVADTGYSNGQHIDDTQERGVEVAVPAKRSVNNKDSGQLFQKHEFTYRPEDDTYQCPAGKTLHYKTYSSKDRAYLYTRQGCHRCPLQHRCTRSDQRWVSRHFEEHAFERSNLQATPTMMRRRQAVVEPPFGTLKRLLNQGRFSVWGLSAARAEYSLAVLSYNLIRVINVLGVRTLLAKLA</sequence>
<feature type="coiled-coil region" evidence="1">
    <location>
        <begin position="151"/>
        <end position="219"/>
    </location>
</feature>
<evidence type="ECO:0000256" key="1">
    <source>
        <dbReference type="SAM" id="Coils"/>
    </source>
</evidence>
<dbReference type="Pfam" id="PF13751">
    <property type="entry name" value="DDE_Tnp_1_6"/>
    <property type="match status" value="1"/>
</dbReference>
<feature type="domain" description="Transposase DDE" evidence="3">
    <location>
        <begin position="346"/>
        <end position="456"/>
    </location>
</feature>
<dbReference type="InterPro" id="IPR025668">
    <property type="entry name" value="Tnp_DDE_dom"/>
</dbReference>
<dbReference type="Proteomes" id="UP000218332">
    <property type="component" value="Unassembled WGS sequence"/>
</dbReference>
<feature type="domain" description="Transposase InsH N-terminal" evidence="2">
    <location>
        <begin position="18"/>
        <end position="111"/>
    </location>
</feature>
<dbReference type="PANTHER" id="PTHR33408:SF2">
    <property type="entry name" value="TRANSPOSASE DDE DOMAIN-CONTAINING PROTEIN"/>
    <property type="match status" value="1"/>
</dbReference>
<dbReference type="PANTHER" id="PTHR33408">
    <property type="entry name" value="TRANSPOSASE"/>
    <property type="match status" value="1"/>
</dbReference>
<dbReference type="InterPro" id="IPR008490">
    <property type="entry name" value="Transposase_InsH_N"/>
</dbReference>
<keyword evidence="1" id="KW-0175">Coiled coil</keyword>
<dbReference type="AlphaFoldDB" id="A0A2A2I330"/>
<comment type="caution">
    <text evidence="4">The sequence shown here is derived from an EMBL/GenBank/DDBJ whole genome shotgun (WGS) entry which is preliminary data.</text>
</comment>
<evidence type="ECO:0000313" key="4">
    <source>
        <dbReference type="EMBL" id="PAV25443.1"/>
    </source>
</evidence>
<dbReference type="EMBL" id="NMPM01000062">
    <property type="protein sequence ID" value="PAV25443.1"/>
    <property type="molecule type" value="Genomic_DNA"/>
</dbReference>
<keyword evidence="5" id="KW-1185">Reference proteome</keyword>
<evidence type="ECO:0000313" key="5">
    <source>
        <dbReference type="Proteomes" id="UP000218332"/>
    </source>
</evidence>
<name>A0A2A2I330_9GAMM</name>
<dbReference type="Pfam" id="PF05598">
    <property type="entry name" value="DUF772"/>
    <property type="match status" value="1"/>
</dbReference>
<protein>
    <submittedName>
        <fullName evidence="4">IS5/IS1182 family transposase</fullName>
    </submittedName>
</protein>
<evidence type="ECO:0000259" key="3">
    <source>
        <dbReference type="Pfam" id="PF13751"/>
    </source>
</evidence>
<accession>A0A2A2I330</accession>
<organism evidence="4 5">
    <name type="scientific">Tamilnaduibacter salinus</name>
    <dbReference type="NCBI Taxonomy" id="1484056"/>
    <lineage>
        <taxon>Bacteria</taxon>
        <taxon>Pseudomonadati</taxon>
        <taxon>Pseudomonadota</taxon>
        <taxon>Gammaproteobacteria</taxon>
        <taxon>Pseudomonadales</taxon>
        <taxon>Marinobacteraceae</taxon>
        <taxon>Tamilnaduibacter</taxon>
    </lineage>
</organism>
<gene>
    <name evidence="4" type="ORF">CF392_11050</name>
</gene>
<reference evidence="4 5" key="1">
    <citation type="submission" date="2017-07" db="EMBL/GenBank/DDBJ databases">
        <title>Tamlnaduibacter salinus (Mi-7) genome sequencing.</title>
        <authorList>
            <person name="Verma A."/>
            <person name="Krishnamurthi S."/>
        </authorList>
    </citation>
    <scope>NUCLEOTIDE SEQUENCE [LARGE SCALE GENOMIC DNA]</scope>
    <source>
        <strain evidence="4 5">Mi-7</strain>
    </source>
</reference>
<dbReference type="NCBIfam" id="NF033551">
    <property type="entry name" value="transpos_IS1182"/>
    <property type="match status" value="1"/>
</dbReference>